<feature type="domain" description="Acyl-CoA dehydrogenase C-terminal bacterial-type" evidence="1">
    <location>
        <begin position="2"/>
        <end position="61"/>
    </location>
</feature>
<evidence type="ECO:0000313" key="2">
    <source>
        <dbReference type="EMBL" id="PLL23166.1"/>
    </source>
</evidence>
<sequence length="83" mass="9280">VMAADPIHQRLCKELGKNLSFTRLDELARNALAKGLINQDEADILVRAETSRLRSINVDDFAPDELATRPVKLPEKVRKIEAA</sequence>
<evidence type="ECO:0000259" key="1">
    <source>
        <dbReference type="Pfam" id="PF09317"/>
    </source>
</evidence>
<dbReference type="GO" id="GO:0033539">
    <property type="term" value="P:fatty acid beta-oxidation using acyl-CoA dehydrogenase"/>
    <property type="evidence" value="ECO:0007669"/>
    <property type="project" value="InterPro"/>
</dbReference>
<dbReference type="InterPro" id="IPR015396">
    <property type="entry name" value="FadE_C"/>
</dbReference>
<feature type="non-terminal residue" evidence="2">
    <location>
        <position position="1"/>
    </location>
</feature>
<comment type="caution">
    <text evidence="2">The sequence shown here is derived from an EMBL/GenBank/DDBJ whole genome shotgun (WGS) entry which is preliminary data.</text>
</comment>
<proteinExistence type="predicted"/>
<organism evidence="2 3">
    <name type="scientific">Klebsiella michiganensis</name>
    <dbReference type="NCBI Taxonomy" id="1134687"/>
    <lineage>
        <taxon>Bacteria</taxon>
        <taxon>Pseudomonadati</taxon>
        <taxon>Pseudomonadota</taxon>
        <taxon>Gammaproteobacteria</taxon>
        <taxon>Enterobacterales</taxon>
        <taxon>Enterobacteriaceae</taxon>
        <taxon>Klebsiella/Raoultella group</taxon>
        <taxon>Klebsiella</taxon>
    </lineage>
</organism>
<dbReference type="Proteomes" id="UP000234505">
    <property type="component" value="Unassembled WGS sequence"/>
</dbReference>
<dbReference type="AlphaFoldDB" id="A0A2J4PWH3"/>
<dbReference type="GO" id="GO:0003995">
    <property type="term" value="F:acyl-CoA dehydrogenase activity"/>
    <property type="evidence" value="ECO:0007669"/>
    <property type="project" value="InterPro"/>
</dbReference>
<name>A0A2J4PWH3_9ENTR</name>
<gene>
    <name evidence="2" type="primary">fadE</name>
    <name evidence="2" type="ORF">CWN50_28470</name>
</gene>
<reference evidence="2 3" key="2">
    <citation type="submission" date="2018-01" db="EMBL/GenBank/DDBJ databases">
        <title>Genomic study of Klebsiella pneumoniae.</title>
        <authorList>
            <person name="Yang Y."/>
            <person name="Bicalho R."/>
        </authorList>
    </citation>
    <scope>NUCLEOTIDE SEQUENCE [LARGE SCALE GENOMIC DNA]</scope>
    <source>
        <strain evidence="2 3">A11</strain>
    </source>
</reference>
<dbReference type="Pfam" id="PF09317">
    <property type="entry name" value="ACDH_C"/>
    <property type="match status" value="1"/>
</dbReference>
<dbReference type="EMBL" id="PIDS01001412">
    <property type="protein sequence ID" value="PLL23166.1"/>
    <property type="molecule type" value="Genomic_DNA"/>
</dbReference>
<reference evidence="2 3" key="1">
    <citation type="submission" date="2017-11" db="EMBL/GenBank/DDBJ databases">
        <authorList>
            <person name="Han C.G."/>
        </authorList>
    </citation>
    <scope>NUCLEOTIDE SEQUENCE [LARGE SCALE GENOMIC DNA]</scope>
    <source>
        <strain evidence="2 3">A11</strain>
    </source>
</reference>
<protein>
    <submittedName>
        <fullName evidence="2">Acyl-CoA dehydrogenase</fullName>
    </submittedName>
</protein>
<evidence type="ECO:0000313" key="3">
    <source>
        <dbReference type="Proteomes" id="UP000234505"/>
    </source>
</evidence>
<accession>A0A2J4PWH3</accession>